<gene>
    <name evidence="1" type="ORF">MMOS7_04790</name>
</gene>
<proteinExistence type="predicted"/>
<dbReference type="EMBL" id="AP011528">
    <property type="protein sequence ID" value="BAP62565.1"/>
    <property type="molecule type" value="Genomic_DNA"/>
</dbReference>
<dbReference type="InterPro" id="IPR027417">
    <property type="entry name" value="P-loop_NTPase"/>
</dbReference>
<dbReference type="Gene3D" id="3.40.50.300">
    <property type="entry name" value="P-loop containing nucleotide triphosphate hydrolases"/>
    <property type="match status" value="1"/>
</dbReference>
<dbReference type="RefSeq" id="WP_119720682.1">
    <property type="nucleotide sequence ID" value="NZ_AP011528.1"/>
</dbReference>
<accession>A0A2Z5PKD0</accession>
<dbReference type="KEGG" id="mmao:MMOS7_04790"/>
<sequence length="726" mass="85039">MGNLSEIQKKEIVIQAKQELEERRVKRIELLEKVWQFSEKYAAEKKAENNVFVFDLDEFSQKYELDNDEILELYPEGSDLTTIYDKIYRTLKIPGVKVEFKGLSGRVEISEKSIFRELCKDGNLVFSDIKNLHAINYKIEDEAGFVKDLKPIAAYTRPKIENVTYFNGREFETQKKLLIKDKEVDLTDEINYFDDFIGAVKPSGNFNYIKYLEEYSEIFDYILKRYDDKNKVIKRTIAFGYYGTDKIILNGWESQRESLRAKDFKKMLSMKYKKEEIRSILELLKNYLGKEDFTKIIFEYSLASLFRYDLLNTKKLDKFSYLLIIGKQGIGKTARMNIVFNRLLLNTTNTYSNDDLKGSISKIAKEQYVNLPMWFDELKEFPERLVDMLKQMGTGKEAVITRGNKDMEKDDYTFLLRRPFIMSTNHFKEFDPALVDRFIVLSAYDYELINNEEIGNELLDEMPKLGAYIYRNIEKIKEHIDTLKFDPSRENANDNVIMIGREIAKFIFKEFELEYEPSKKVVYGNNNIYTSKDMIKKTIIKEVLKLSEWVEAGVKHNILDYIAEPEGAEYFLGVKQLEKYGIYIKKDKIDNYNILLTAKGLNFVELAENGIKTLAEFNAHGFEVKATRITGSHKPQKAVWIPITEEFTEHPDDQRIGELIVDTLKECLEEKEAAHESDITLRLELTHGIPAEKSIELLEHMVGNIVVKPKEYMYKFIENPIQEKLE</sequence>
<dbReference type="GeneID" id="37874964"/>
<name>A0A2Z5PKD0_METMI</name>
<organism evidence="1 2">
    <name type="scientific">Methanococcus maripaludis OS7</name>
    <dbReference type="NCBI Taxonomy" id="637915"/>
    <lineage>
        <taxon>Archaea</taxon>
        <taxon>Methanobacteriati</taxon>
        <taxon>Methanobacteriota</taxon>
        <taxon>Methanomada group</taxon>
        <taxon>Methanococci</taxon>
        <taxon>Methanococcales</taxon>
        <taxon>Methanococcaceae</taxon>
        <taxon>Methanococcus</taxon>
    </lineage>
</organism>
<dbReference type="Proteomes" id="UP000263689">
    <property type="component" value="Chromosome"/>
</dbReference>
<evidence type="ECO:0000313" key="2">
    <source>
        <dbReference type="Proteomes" id="UP000263689"/>
    </source>
</evidence>
<dbReference type="AlphaFoldDB" id="A0A2Z5PKD0"/>
<reference evidence="1 2" key="1">
    <citation type="submission" date="2009-06" db="EMBL/GenBank/DDBJ databases">
        <title>Molecular Evidence for Microbiologically Influenced Corrosion from genome of Methanogen.</title>
        <authorList>
            <person name="Ito N."/>
            <person name="Tsurumaru H."/>
            <person name="Shimizu A."/>
            <person name="Harada T."/>
            <person name="Hosoyama A."/>
            <person name="Horikawa H."/>
            <person name="Wakai S."/>
            <person name="Sasaki K."/>
            <person name="Nishijima K."/>
            <person name="Ataku H."/>
            <person name="Yamazaki J."/>
            <person name="Mise M."/>
            <person name="Yamazaki S."/>
            <person name="Tanikawa S."/>
            <person name="Harayama S."/>
            <person name="Fujita N."/>
        </authorList>
    </citation>
    <scope>NUCLEOTIDE SEQUENCE [LARGE SCALE GENOMIC DNA]</scope>
    <source>
        <strain evidence="2">OS7 ( NBRC 103642)</strain>
    </source>
</reference>
<protein>
    <submittedName>
        <fullName evidence="1">Uncharacterized protein</fullName>
    </submittedName>
</protein>
<dbReference type="SUPFAM" id="SSF52540">
    <property type="entry name" value="P-loop containing nucleoside triphosphate hydrolases"/>
    <property type="match status" value="1"/>
</dbReference>
<evidence type="ECO:0000313" key="1">
    <source>
        <dbReference type="EMBL" id="BAP62565.1"/>
    </source>
</evidence>